<dbReference type="EMBL" id="JBHRYJ010000002">
    <property type="protein sequence ID" value="MFC3676141.1"/>
    <property type="molecule type" value="Genomic_DNA"/>
</dbReference>
<sequence>MTIATAIGIPFLSSAKTGANLVISNQVATMIRQLLAAGFGVKCHTDAYQFRDFFRRVEGFDPASPLDAAFAELTPETFFCVQILDGDRNVIAMCCGRVIDAPRLRGGLQAWLRQQRIFSDRSLPLWAPDIAIEGPAGRMHGRLGYVGGGWVMPPRPASADDPGHPGWRRRGLIGFAVQLVHAHLAGRLHCDHLIGFVRPHHRALALSREGYGFAHEAKAAAPYFPGTGYDEDLYFVHISRDEVVGRFARGEGPQYHIPSPPVRESISAMMKIG</sequence>
<proteinExistence type="predicted"/>
<keyword evidence="2" id="KW-1185">Reference proteome</keyword>
<comment type="caution">
    <text evidence="1">The sequence shown here is derived from an EMBL/GenBank/DDBJ whole genome shotgun (WGS) entry which is preliminary data.</text>
</comment>
<gene>
    <name evidence="1" type="ORF">ACFOOQ_11340</name>
</gene>
<reference evidence="2" key="1">
    <citation type="journal article" date="2019" name="Int. J. Syst. Evol. Microbiol.">
        <title>The Global Catalogue of Microorganisms (GCM) 10K type strain sequencing project: providing services to taxonomists for standard genome sequencing and annotation.</title>
        <authorList>
            <consortium name="The Broad Institute Genomics Platform"/>
            <consortium name="The Broad Institute Genome Sequencing Center for Infectious Disease"/>
            <person name="Wu L."/>
            <person name="Ma J."/>
        </authorList>
    </citation>
    <scope>NUCLEOTIDE SEQUENCE [LARGE SCALE GENOMIC DNA]</scope>
    <source>
        <strain evidence="2">KCTC 42182</strain>
    </source>
</reference>
<organism evidence="1 2">
    <name type="scientific">Ferrovibrio xuzhouensis</name>
    <dbReference type="NCBI Taxonomy" id="1576914"/>
    <lineage>
        <taxon>Bacteria</taxon>
        <taxon>Pseudomonadati</taxon>
        <taxon>Pseudomonadota</taxon>
        <taxon>Alphaproteobacteria</taxon>
        <taxon>Rhodospirillales</taxon>
        <taxon>Rhodospirillaceae</taxon>
        <taxon>Ferrovibrio</taxon>
    </lineage>
</organism>
<accession>A0ABV7VHW3</accession>
<protein>
    <recommendedName>
        <fullName evidence="3">N-acetyltransferase domain-containing protein</fullName>
    </recommendedName>
</protein>
<dbReference type="RefSeq" id="WP_379726184.1">
    <property type="nucleotide sequence ID" value="NZ_JBHRYJ010000002.1"/>
</dbReference>
<dbReference type="Proteomes" id="UP001595711">
    <property type="component" value="Unassembled WGS sequence"/>
</dbReference>
<name>A0ABV7VHW3_9PROT</name>
<evidence type="ECO:0000313" key="2">
    <source>
        <dbReference type="Proteomes" id="UP001595711"/>
    </source>
</evidence>
<evidence type="ECO:0008006" key="3">
    <source>
        <dbReference type="Google" id="ProtNLM"/>
    </source>
</evidence>
<evidence type="ECO:0000313" key="1">
    <source>
        <dbReference type="EMBL" id="MFC3676141.1"/>
    </source>
</evidence>